<reference evidence="2 3" key="1">
    <citation type="submission" date="2018-06" db="EMBL/GenBank/DDBJ databases">
        <title>Sphaerisporangium craniellae sp. nov., isolated from a marine sponge in the South China Sea.</title>
        <authorList>
            <person name="Li L."/>
        </authorList>
    </citation>
    <scope>NUCLEOTIDE SEQUENCE [LARGE SCALE GENOMIC DNA]</scope>
    <source>
        <strain evidence="2 3">LHW63015</strain>
    </source>
</reference>
<feature type="signal peptide" evidence="1">
    <location>
        <begin position="1"/>
        <end position="22"/>
    </location>
</feature>
<sequence>MKYALVTLLAIGSTLVAGPAHANSPADSSRPAAVSDTAWWPWLLPWPNKPRCPERAPAGSTYVGYVQPPFGLAYDLYKSQGTDGSTIYHQVYCPR</sequence>
<protein>
    <submittedName>
        <fullName evidence="2">Uncharacterized protein</fullName>
    </submittedName>
</protein>
<keyword evidence="3" id="KW-1185">Reference proteome</keyword>
<comment type="caution">
    <text evidence="2">The sequence shown here is derived from an EMBL/GenBank/DDBJ whole genome shotgun (WGS) entry which is preliminary data.</text>
</comment>
<dbReference type="AlphaFoldDB" id="A0A366M5J0"/>
<feature type="chain" id="PRO_5016693973" evidence="1">
    <location>
        <begin position="23"/>
        <end position="95"/>
    </location>
</feature>
<evidence type="ECO:0000256" key="1">
    <source>
        <dbReference type="SAM" id="SignalP"/>
    </source>
</evidence>
<dbReference type="RefSeq" id="WP_113979661.1">
    <property type="nucleotide sequence ID" value="NZ_QMEY01000002.1"/>
</dbReference>
<name>A0A366M5J0_9ACTN</name>
<keyword evidence="1" id="KW-0732">Signal</keyword>
<dbReference type="OrthoDB" id="5198380at2"/>
<evidence type="ECO:0000313" key="3">
    <source>
        <dbReference type="Proteomes" id="UP000253303"/>
    </source>
</evidence>
<dbReference type="EMBL" id="QMEY01000002">
    <property type="protein sequence ID" value="RBQ20702.1"/>
    <property type="molecule type" value="Genomic_DNA"/>
</dbReference>
<gene>
    <name evidence="2" type="ORF">DP939_06360</name>
</gene>
<proteinExistence type="predicted"/>
<organism evidence="2 3">
    <name type="scientific">Spongiactinospora rosea</name>
    <dbReference type="NCBI Taxonomy" id="2248750"/>
    <lineage>
        <taxon>Bacteria</taxon>
        <taxon>Bacillati</taxon>
        <taxon>Actinomycetota</taxon>
        <taxon>Actinomycetes</taxon>
        <taxon>Streptosporangiales</taxon>
        <taxon>Streptosporangiaceae</taxon>
        <taxon>Spongiactinospora</taxon>
    </lineage>
</organism>
<dbReference type="Proteomes" id="UP000253303">
    <property type="component" value="Unassembled WGS sequence"/>
</dbReference>
<evidence type="ECO:0000313" key="2">
    <source>
        <dbReference type="EMBL" id="RBQ20702.1"/>
    </source>
</evidence>
<accession>A0A366M5J0</accession>